<comment type="caution">
    <text evidence="1">The sequence shown here is derived from an EMBL/GenBank/DDBJ whole genome shotgun (WGS) entry which is preliminary data.</text>
</comment>
<keyword evidence="2" id="KW-1185">Reference proteome</keyword>
<reference evidence="1 2" key="1">
    <citation type="journal article" date="2019" name="Int. J. Syst. Evol. Microbiol.">
        <title>The Global Catalogue of Microorganisms (GCM) 10K type strain sequencing project: providing services to taxonomists for standard genome sequencing and annotation.</title>
        <authorList>
            <consortium name="The Broad Institute Genomics Platform"/>
            <consortium name="The Broad Institute Genome Sequencing Center for Infectious Disease"/>
            <person name="Wu L."/>
            <person name="Ma J."/>
        </authorList>
    </citation>
    <scope>NUCLEOTIDE SEQUENCE [LARGE SCALE GENOMIC DNA]</scope>
    <source>
        <strain evidence="1 2">JCM 13813</strain>
    </source>
</reference>
<protein>
    <submittedName>
        <fullName evidence="1">Uncharacterized protein</fullName>
    </submittedName>
</protein>
<sequence length="111" mass="12443">MADTIDDLRAELAAAGIDPSQVQRGTDVTLWDEGTYVSEASVDGVVLRQLGRTRDDDRVEEFDSESDVVVELRRRLLRPTRTIDADERAAIRERMQARAAETLARLEAGRD</sequence>
<proteinExistence type="predicted"/>
<dbReference type="RefSeq" id="WP_231250605.1">
    <property type="nucleotide sequence ID" value="NZ_BAAAMQ010000009.1"/>
</dbReference>
<name>A0ABN2X336_9ACTN</name>
<organism evidence="1 2">
    <name type="scientific">Nocardioides furvisabuli</name>
    <dbReference type="NCBI Taxonomy" id="375542"/>
    <lineage>
        <taxon>Bacteria</taxon>
        <taxon>Bacillati</taxon>
        <taxon>Actinomycetota</taxon>
        <taxon>Actinomycetes</taxon>
        <taxon>Propionibacteriales</taxon>
        <taxon>Nocardioidaceae</taxon>
        <taxon>Nocardioides</taxon>
    </lineage>
</organism>
<dbReference type="Proteomes" id="UP001501161">
    <property type="component" value="Unassembled WGS sequence"/>
</dbReference>
<dbReference type="EMBL" id="BAAAMQ010000009">
    <property type="protein sequence ID" value="GAA2103608.1"/>
    <property type="molecule type" value="Genomic_DNA"/>
</dbReference>
<evidence type="ECO:0000313" key="1">
    <source>
        <dbReference type="EMBL" id="GAA2103608.1"/>
    </source>
</evidence>
<accession>A0ABN2X336</accession>
<gene>
    <name evidence="1" type="ORF">GCM10009726_15300</name>
</gene>
<evidence type="ECO:0000313" key="2">
    <source>
        <dbReference type="Proteomes" id="UP001501161"/>
    </source>
</evidence>